<organism evidence="1 2">
    <name type="scientific">Rubroshorea leprosula</name>
    <dbReference type="NCBI Taxonomy" id="152421"/>
    <lineage>
        <taxon>Eukaryota</taxon>
        <taxon>Viridiplantae</taxon>
        <taxon>Streptophyta</taxon>
        <taxon>Embryophyta</taxon>
        <taxon>Tracheophyta</taxon>
        <taxon>Spermatophyta</taxon>
        <taxon>Magnoliopsida</taxon>
        <taxon>eudicotyledons</taxon>
        <taxon>Gunneridae</taxon>
        <taxon>Pentapetalae</taxon>
        <taxon>rosids</taxon>
        <taxon>malvids</taxon>
        <taxon>Malvales</taxon>
        <taxon>Dipterocarpaceae</taxon>
        <taxon>Rubroshorea</taxon>
    </lineage>
</organism>
<accession>A0AAV5LMG6</accession>
<protein>
    <submittedName>
        <fullName evidence="1">Uncharacterized protein</fullName>
    </submittedName>
</protein>
<reference evidence="1 2" key="1">
    <citation type="journal article" date="2021" name="Commun. Biol.">
        <title>The genome of Shorea leprosula (Dipterocarpaceae) highlights the ecological relevance of drought in aseasonal tropical rainforests.</title>
        <authorList>
            <person name="Ng K.K.S."/>
            <person name="Kobayashi M.J."/>
            <person name="Fawcett J.A."/>
            <person name="Hatakeyama M."/>
            <person name="Paape T."/>
            <person name="Ng C.H."/>
            <person name="Ang C.C."/>
            <person name="Tnah L.H."/>
            <person name="Lee C.T."/>
            <person name="Nishiyama T."/>
            <person name="Sese J."/>
            <person name="O'Brien M.J."/>
            <person name="Copetti D."/>
            <person name="Mohd Noor M.I."/>
            <person name="Ong R.C."/>
            <person name="Putra M."/>
            <person name="Sireger I.Z."/>
            <person name="Indrioko S."/>
            <person name="Kosugi Y."/>
            <person name="Izuno A."/>
            <person name="Isagi Y."/>
            <person name="Lee S.L."/>
            <person name="Shimizu K.K."/>
        </authorList>
    </citation>
    <scope>NUCLEOTIDE SEQUENCE [LARGE SCALE GENOMIC DNA]</scope>
    <source>
        <strain evidence="1">214</strain>
    </source>
</reference>
<proteinExistence type="predicted"/>
<evidence type="ECO:0000313" key="1">
    <source>
        <dbReference type="EMBL" id="GKV37707.1"/>
    </source>
</evidence>
<dbReference type="Proteomes" id="UP001054252">
    <property type="component" value="Unassembled WGS sequence"/>
</dbReference>
<keyword evidence="2" id="KW-1185">Reference proteome</keyword>
<gene>
    <name evidence="1" type="ORF">SLEP1_g45702</name>
</gene>
<comment type="caution">
    <text evidence="1">The sequence shown here is derived from an EMBL/GenBank/DDBJ whole genome shotgun (WGS) entry which is preliminary data.</text>
</comment>
<sequence length="37" mass="4146">MTSDFATVPAELEAALRLKTVQYYVTQRPWLSTASSL</sequence>
<evidence type="ECO:0000313" key="2">
    <source>
        <dbReference type="Proteomes" id="UP001054252"/>
    </source>
</evidence>
<name>A0AAV5LMG6_9ROSI</name>
<dbReference type="AlphaFoldDB" id="A0AAV5LMG6"/>
<dbReference type="EMBL" id="BPVZ01000124">
    <property type="protein sequence ID" value="GKV37707.1"/>
    <property type="molecule type" value="Genomic_DNA"/>
</dbReference>